<dbReference type="OrthoDB" id="5084290at2"/>
<dbReference type="RefSeq" id="WP_123389321.1">
    <property type="nucleotide sequence ID" value="NZ_RKHO01000001.1"/>
</dbReference>
<accession>A0A3N2CRF1</accession>
<evidence type="ECO:0000259" key="3">
    <source>
        <dbReference type="Pfam" id="PF01476"/>
    </source>
</evidence>
<dbReference type="AlphaFoldDB" id="A0A3N2CRF1"/>
<evidence type="ECO:0000313" key="4">
    <source>
        <dbReference type="EMBL" id="ROR90122.1"/>
    </source>
</evidence>
<evidence type="ECO:0000313" key="5">
    <source>
        <dbReference type="Proteomes" id="UP000281738"/>
    </source>
</evidence>
<comment type="caution">
    <text evidence="4">The sequence shown here is derived from an EMBL/GenBank/DDBJ whole genome shotgun (WGS) entry which is preliminary data.</text>
</comment>
<dbReference type="CDD" id="cd00118">
    <property type="entry name" value="LysM"/>
    <property type="match status" value="1"/>
</dbReference>
<keyword evidence="2" id="KW-0812">Transmembrane</keyword>
<dbReference type="Pfam" id="PF01476">
    <property type="entry name" value="LysM"/>
    <property type="match status" value="1"/>
</dbReference>
<gene>
    <name evidence="4" type="ORF">EDD33_0957</name>
</gene>
<evidence type="ECO:0000256" key="1">
    <source>
        <dbReference type="SAM" id="MobiDB-lite"/>
    </source>
</evidence>
<protein>
    <submittedName>
        <fullName evidence="4">LysM domain-containing protein</fullName>
    </submittedName>
</protein>
<organism evidence="4 5">
    <name type="scientific">Nocardioides aurantiacus</name>
    <dbReference type="NCBI Taxonomy" id="86796"/>
    <lineage>
        <taxon>Bacteria</taxon>
        <taxon>Bacillati</taxon>
        <taxon>Actinomycetota</taxon>
        <taxon>Actinomycetes</taxon>
        <taxon>Propionibacteriales</taxon>
        <taxon>Nocardioidaceae</taxon>
        <taxon>Nocardioides</taxon>
    </lineage>
</organism>
<dbReference type="InterPro" id="IPR018392">
    <property type="entry name" value="LysM"/>
</dbReference>
<keyword evidence="5" id="KW-1185">Reference proteome</keyword>
<dbReference type="Proteomes" id="UP000281738">
    <property type="component" value="Unassembled WGS sequence"/>
</dbReference>
<feature type="region of interest" description="Disordered" evidence="1">
    <location>
        <begin position="1"/>
        <end position="20"/>
    </location>
</feature>
<dbReference type="Gene3D" id="3.10.350.10">
    <property type="entry name" value="LysM domain"/>
    <property type="match status" value="1"/>
</dbReference>
<proteinExistence type="predicted"/>
<keyword evidence="2" id="KW-1133">Transmembrane helix</keyword>
<feature type="domain" description="LysM" evidence="3">
    <location>
        <begin position="123"/>
        <end position="170"/>
    </location>
</feature>
<sequence length="172" mass="18119">MSTLSIARETTRTSAAARVRVPRPRASAPTFDFTAPVTALGQEDPALQVLEVPSTVRTVAPLAAPAPQRQSRAVRQVRLTRRGRLTLTLLFLGVVLTAMVAVGGSWAVASLGGGEPVPVRVVEVQPGDTLYGIASSVAEPGEVREMVYEIQELNSLPTATIAEGQKLAVPRG</sequence>
<reference evidence="4 5" key="1">
    <citation type="submission" date="2018-11" db="EMBL/GenBank/DDBJ databases">
        <title>Sequencing the genomes of 1000 actinobacteria strains.</title>
        <authorList>
            <person name="Klenk H.-P."/>
        </authorList>
    </citation>
    <scope>NUCLEOTIDE SEQUENCE [LARGE SCALE GENOMIC DNA]</scope>
    <source>
        <strain evidence="4 5">DSM 12652</strain>
    </source>
</reference>
<evidence type="ECO:0000256" key="2">
    <source>
        <dbReference type="SAM" id="Phobius"/>
    </source>
</evidence>
<dbReference type="InterPro" id="IPR036779">
    <property type="entry name" value="LysM_dom_sf"/>
</dbReference>
<keyword evidence="2" id="KW-0472">Membrane</keyword>
<dbReference type="SUPFAM" id="SSF54106">
    <property type="entry name" value="LysM domain"/>
    <property type="match status" value="1"/>
</dbReference>
<dbReference type="EMBL" id="RKHO01000001">
    <property type="protein sequence ID" value="ROR90122.1"/>
    <property type="molecule type" value="Genomic_DNA"/>
</dbReference>
<name>A0A3N2CRF1_9ACTN</name>
<feature type="transmembrane region" description="Helical" evidence="2">
    <location>
        <begin position="85"/>
        <end position="109"/>
    </location>
</feature>